<evidence type="ECO:0000313" key="1">
    <source>
        <dbReference type="EMBL" id="HIZ91913.1"/>
    </source>
</evidence>
<reference evidence="1" key="1">
    <citation type="journal article" date="2021" name="PeerJ">
        <title>Extensive microbial diversity within the chicken gut microbiome revealed by metagenomics and culture.</title>
        <authorList>
            <person name="Gilroy R."/>
            <person name="Ravi A."/>
            <person name="Getino M."/>
            <person name="Pursley I."/>
            <person name="Horton D.L."/>
            <person name="Alikhan N.F."/>
            <person name="Baker D."/>
            <person name="Gharbi K."/>
            <person name="Hall N."/>
            <person name="Watson M."/>
            <person name="Adriaenssens E.M."/>
            <person name="Foster-Nyarko E."/>
            <person name="Jarju S."/>
            <person name="Secka A."/>
            <person name="Antonio M."/>
            <person name="Oren A."/>
            <person name="Chaudhuri R.R."/>
            <person name="La Ragione R."/>
            <person name="Hildebrand F."/>
            <person name="Pallen M.J."/>
        </authorList>
    </citation>
    <scope>NUCLEOTIDE SEQUENCE</scope>
    <source>
        <strain evidence="1">CHK118-2852</strain>
    </source>
</reference>
<protein>
    <recommendedName>
        <fullName evidence="3">Lipoprotein</fullName>
    </recommendedName>
</protein>
<gene>
    <name evidence="1" type="ORF">H9807_07355</name>
</gene>
<name>A0A9D2KF87_9BACE</name>
<reference evidence="1" key="2">
    <citation type="submission" date="2021-04" db="EMBL/GenBank/DDBJ databases">
        <authorList>
            <person name="Gilroy R."/>
        </authorList>
    </citation>
    <scope>NUCLEOTIDE SEQUENCE</scope>
    <source>
        <strain evidence="1">CHK118-2852</strain>
    </source>
</reference>
<dbReference type="EMBL" id="DXAV01000060">
    <property type="protein sequence ID" value="HIZ91913.1"/>
    <property type="molecule type" value="Genomic_DNA"/>
</dbReference>
<evidence type="ECO:0000313" key="2">
    <source>
        <dbReference type="Proteomes" id="UP000824108"/>
    </source>
</evidence>
<proteinExistence type="predicted"/>
<dbReference type="AlphaFoldDB" id="A0A9D2KF87"/>
<organism evidence="1 2">
    <name type="scientific">Candidatus Bacteroides merdavium</name>
    <dbReference type="NCBI Taxonomy" id="2838472"/>
    <lineage>
        <taxon>Bacteria</taxon>
        <taxon>Pseudomonadati</taxon>
        <taxon>Bacteroidota</taxon>
        <taxon>Bacteroidia</taxon>
        <taxon>Bacteroidales</taxon>
        <taxon>Bacteroidaceae</taxon>
        <taxon>Bacteroides</taxon>
    </lineage>
</organism>
<dbReference type="PROSITE" id="PS51257">
    <property type="entry name" value="PROKAR_LIPOPROTEIN"/>
    <property type="match status" value="1"/>
</dbReference>
<comment type="caution">
    <text evidence="1">The sequence shown here is derived from an EMBL/GenBank/DDBJ whole genome shotgun (WGS) entry which is preliminary data.</text>
</comment>
<accession>A0A9D2KF87</accession>
<evidence type="ECO:0008006" key="3">
    <source>
        <dbReference type="Google" id="ProtNLM"/>
    </source>
</evidence>
<sequence>MKNRLILFVLPLLLFGCRVNYPIAQQSGKEDMAYLLFVGSDEYAGKEVLVTIDNEQPFNAVVVAQKKSKRKGTQYGISTGTRSLKVTYEGKVLYQKKLFLSTQEVKQIMLP</sequence>
<dbReference type="Proteomes" id="UP000824108">
    <property type="component" value="Unassembled WGS sequence"/>
</dbReference>